<protein>
    <submittedName>
        <fullName evidence="2">Uncharacterized protein</fullName>
    </submittedName>
</protein>
<dbReference type="RefSeq" id="XP_060411689.1">
    <property type="nucleotide sequence ID" value="XM_060563928.1"/>
</dbReference>
<evidence type="ECO:0000313" key="3">
    <source>
        <dbReference type="Proteomes" id="UP001230504"/>
    </source>
</evidence>
<sequence length="98" mass="10341">MAPEQDAATHASDLESSAVGSRSQSDDVEDWVRKSGHALFSAAARPARGSMPSGKSHSLTLKASKVRRSVTVLQAGKADKKDQNGGEVDAAKTWFNTT</sequence>
<feature type="region of interest" description="Disordered" evidence="1">
    <location>
        <begin position="1"/>
        <end position="30"/>
    </location>
</feature>
<accession>A0AAD8V2D4</accession>
<feature type="region of interest" description="Disordered" evidence="1">
    <location>
        <begin position="42"/>
        <end position="98"/>
    </location>
</feature>
<evidence type="ECO:0000256" key="1">
    <source>
        <dbReference type="SAM" id="MobiDB-lite"/>
    </source>
</evidence>
<organism evidence="2 3">
    <name type="scientific">Colletotrichum navitas</name>
    <dbReference type="NCBI Taxonomy" id="681940"/>
    <lineage>
        <taxon>Eukaryota</taxon>
        <taxon>Fungi</taxon>
        <taxon>Dikarya</taxon>
        <taxon>Ascomycota</taxon>
        <taxon>Pezizomycotina</taxon>
        <taxon>Sordariomycetes</taxon>
        <taxon>Hypocreomycetidae</taxon>
        <taxon>Glomerellales</taxon>
        <taxon>Glomerellaceae</taxon>
        <taxon>Colletotrichum</taxon>
        <taxon>Colletotrichum graminicola species complex</taxon>
    </lineage>
</organism>
<feature type="compositionally biased region" description="Polar residues" evidence="1">
    <location>
        <begin position="14"/>
        <end position="23"/>
    </location>
</feature>
<dbReference type="Proteomes" id="UP001230504">
    <property type="component" value="Unassembled WGS sequence"/>
</dbReference>
<dbReference type="AlphaFoldDB" id="A0AAD8V2D4"/>
<proteinExistence type="predicted"/>
<dbReference type="EMBL" id="JAHLJV010000052">
    <property type="protein sequence ID" value="KAK1580672.1"/>
    <property type="molecule type" value="Genomic_DNA"/>
</dbReference>
<reference evidence="2" key="1">
    <citation type="submission" date="2021-06" db="EMBL/GenBank/DDBJ databases">
        <title>Comparative genomics, transcriptomics and evolutionary studies reveal genomic signatures of adaptation to plant cell wall in hemibiotrophic fungi.</title>
        <authorList>
            <consortium name="DOE Joint Genome Institute"/>
            <person name="Baroncelli R."/>
            <person name="Diaz J.F."/>
            <person name="Benocci T."/>
            <person name="Peng M."/>
            <person name="Battaglia E."/>
            <person name="Haridas S."/>
            <person name="Andreopoulos W."/>
            <person name="Labutti K."/>
            <person name="Pangilinan J."/>
            <person name="Floch G.L."/>
            <person name="Makela M.R."/>
            <person name="Henrissat B."/>
            <person name="Grigoriev I.V."/>
            <person name="Crouch J.A."/>
            <person name="De Vries R.P."/>
            <person name="Sukno S.A."/>
            <person name="Thon M.R."/>
        </authorList>
    </citation>
    <scope>NUCLEOTIDE SEQUENCE</scope>
    <source>
        <strain evidence="2">CBS 125086</strain>
    </source>
</reference>
<gene>
    <name evidence="2" type="ORF">LY79DRAFT_671568</name>
</gene>
<keyword evidence="3" id="KW-1185">Reference proteome</keyword>
<dbReference type="GeneID" id="85448168"/>
<evidence type="ECO:0000313" key="2">
    <source>
        <dbReference type="EMBL" id="KAK1580672.1"/>
    </source>
</evidence>
<name>A0AAD8V2D4_9PEZI</name>
<comment type="caution">
    <text evidence="2">The sequence shown here is derived from an EMBL/GenBank/DDBJ whole genome shotgun (WGS) entry which is preliminary data.</text>
</comment>